<name>A0A8X6J135_TRICU</name>
<protein>
    <submittedName>
        <fullName evidence="1">Uncharacterized protein</fullName>
    </submittedName>
</protein>
<sequence length="101" mass="11810">MYETQFKDPTSITYSNQGFQFHNKDTKLPGIPVRQINKPILNPELWVAPLSSKQIFHITCLLRTQILVTRNGQARRENRNLDYAYPKGNIPFIILCDRFTD</sequence>
<evidence type="ECO:0000313" key="1">
    <source>
        <dbReference type="EMBL" id="GFR05303.1"/>
    </source>
</evidence>
<evidence type="ECO:0000313" key="2">
    <source>
        <dbReference type="Proteomes" id="UP000887116"/>
    </source>
</evidence>
<keyword evidence="2" id="KW-1185">Reference proteome</keyword>
<organism evidence="1 2">
    <name type="scientific">Trichonephila clavata</name>
    <name type="common">Joro spider</name>
    <name type="synonym">Nephila clavata</name>
    <dbReference type="NCBI Taxonomy" id="2740835"/>
    <lineage>
        <taxon>Eukaryota</taxon>
        <taxon>Metazoa</taxon>
        <taxon>Ecdysozoa</taxon>
        <taxon>Arthropoda</taxon>
        <taxon>Chelicerata</taxon>
        <taxon>Arachnida</taxon>
        <taxon>Araneae</taxon>
        <taxon>Araneomorphae</taxon>
        <taxon>Entelegynae</taxon>
        <taxon>Araneoidea</taxon>
        <taxon>Nephilidae</taxon>
        <taxon>Trichonephila</taxon>
    </lineage>
</organism>
<reference evidence="1" key="1">
    <citation type="submission" date="2020-07" db="EMBL/GenBank/DDBJ databases">
        <title>Multicomponent nature underlies the extraordinary mechanical properties of spider dragline silk.</title>
        <authorList>
            <person name="Kono N."/>
            <person name="Nakamura H."/>
            <person name="Mori M."/>
            <person name="Yoshida Y."/>
            <person name="Ohtoshi R."/>
            <person name="Malay A.D."/>
            <person name="Moran D.A.P."/>
            <person name="Tomita M."/>
            <person name="Numata K."/>
            <person name="Arakawa K."/>
        </authorList>
    </citation>
    <scope>NUCLEOTIDE SEQUENCE</scope>
</reference>
<gene>
    <name evidence="1" type="ORF">TNCT_178561</name>
</gene>
<accession>A0A8X6J135</accession>
<dbReference type="OrthoDB" id="10329274at2759"/>
<dbReference type="EMBL" id="BMAO01006000">
    <property type="protein sequence ID" value="GFR05303.1"/>
    <property type="molecule type" value="Genomic_DNA"/>
</dbReference>
<proteinExistence type="predicted"/>
<dbReference type="AlphaFoldDB" id="A0A8X6J135"/>
<comment type="caution">
    <text evidence="1">The sequence shown here is derived from an EMBL/GenBank/DDBJ whole genome shotgun (WGS) entry which is preliminary data.</text>
</comment>
<dbReference type="Proteomes" id="UP000887116">
    <property type="component" value="Unassembled WGS sequence"/>
</dbReference>